<gene>
    <name evidence="1" type="ORF">AX774_g6112</name>
</gene>
<evidence type="ECO:0000313" key="2">
    <source>
        <dbReference type="Proteomes" id="UP000188320"/>
    </source>
</evidence>
<comment type="caution">
    <text evidence="1">The sequence shown here is derived from an EMBL/GenBank/DDBJ whole genome shotgun (WGS) entry which is preliminary data.</text>
</comment>
<reference evidence="2" key="1">
    <citation type="submission" date="2017-01" db="EMBL/GenBank/DDBJ databases">
        <authorList>
            <person name="Wang Y."/>
            <person name="White M."/>
            <person name="Kvist S."/>
            <person name="Moncalvo J.-M."/>
        </authorList>
    </citation>
    <scope>NUCLEOTIDE SEQUENCE [LARGE SCALE GENOMIC DNA]</scope>
    <source>
        <strain evidence="2">COL-18-3</strain>
    </source>
</reference>
<evidence type="ECO:0000313" key="1">
    <source>
        <dbReference type="EMBL" id="OMH80455.1"/>
    </source>
</evidence>
<keyword evidence="2" id="KW-1185">Reference proteome</keyword>
<accession>A0A1R1PHI2</accession>
<protein>
    <submittedName>
        <fullName evidence="1">Uncharacterized protein</fullName>
    </submittedName>
</protein>
<name>A0A1R1PHI2_ZANCU</name>
<dbReference type="EMBL" id="LSSK01001183">
    <property type="protein sequence ID" value="OMH80455.1"/>
    <property type="molecule type" value="Genomic_DNA"/>
</dbReference>
<dbReference type="AlphaFoldDB" id="A0A1R1PHI2"/>
<proteinExistence type="predicted"/>
<sequence>MNPVAACSIFFKNIVCNTPKFSTNQLGSISPTTFLSVFRLFSCIVFSKNDKRIFNGAQSCRSKHCLNNICARSNSPAVLDRKSCPAHNSRINNPTITSLL</sequence>
<dbReference type="Proteomes" id="UP000188320">
    <property type="component" value="Unassembled WGS sequence"/>
</dbReference>
<organism evidence="1 2">
    <name type="scientific">Zancudomyces culisetae</name>
    <name type="common">Gut fungus</name>
    <name type="synonym">Smittium culisetae</name>
    <dbReference type="NCBI Taxonomy" id="1213189"/>
    <lineage>
        <taxon>Eukaryota</taxon>
        <taxon>Fungi</taxon>
        <taxon>Fungi incertae sedis</taxon>
        <taxon>Zoopagomycota</taxon>
        <taxon>Kickxellomycotina</taxon>
        <taxon>Harpellomycetes</taxon>
        <taxon>Harpellales</taxon>
        <taxon>Legeriomycetaceae</taxon>
        <taxon>Zancudomyces</taxon>
    </lineage>
</organism>